<dbReference type="PANTHER" id="PTHR11076">
    <property type="entry name" value="DNA REPAIR POLYMERASE UMUC / TRANSFERASE FAMILY MEMBER"/>
    <property type="match status" value="1"/>
</dbReference>
<comment type="cofactor">
    <cofactor evidence="16">
        <name>Mg(2+)</name>
        <dbReference type="ChEBI" id="CHEBI:18420"/>
    </cofactor>
    <text evidence="16">Binds 2 magnesium ions per subunit.</text>
</comment>
<evidence type="ECO:0000256" key="8">
    <source>
        <dbReference type="ARBA" id="ARBA00022705"/>
    </source>
</evidence>
<dbReference type="NCBIfam" id="NF002677">
    <property type="entry name" value="PRK02406.1"/>
    <property type="match status" value="1"/>
</dbReference>
<comment type="similarity">
    <text evidence="2 16">Belongs to the DNA polymerase type-Y family.</text>
</comment>
<dbReference type="HAMAP" id="MF_01113">
    <property type="entry name" value="DNApol_IV"/>
    <property type="match status" value="1"/>
</dbReference>
<dbReference type="SUPFAM" id="SSF100879">
    <property type="entry name" value="Lesion bypass DNA polymerase (Y-family), little finger domain"/>
    <property type="match status" value="1"/>
</dbReference>
<comment type="function">
    <text evidence="16">Poorly processive, error-prone DNA polymerase involved in untargeted mutagenesis. Copies undamaged DNA at stalled replication forks, which arise in vivo from mismatched or misaligned primer ends. These misaligned primers can be extended by PolIV. Exhibits no 3'-5' exonuclease (proofreading) activity. May be involved in translesional synthesis, in conjunction with the beta clamp from PolIII.</text>
</comment>
<evidence type="ECO:0000256" key="1">
    <source>
        <dbReference type="ARBA" id="ARBA00004496"/>
    </source>
</evidence>
<keyword evidence="7 16" id="KW-0548">Nucleotidyltransferase</keyword>
<dbReference type="InterPro" id="IPR043128">
    <property type="entry name" value="Rev_trsase/Diguanyl_cyclase"/>
</dbReference>
<evidence type="ECO:0000256" key="14">
    <source>
        <dbReference type="ARBA" id="ARBA00023204"/>
    </source>
</evidence>
<comment type="catalytic activity">
    <reaction evidence="15 16">
        <text>DNA(n) + a 2'-deoxyribonucleoside 5'-triphosphate = DNA(n+1) + diphosphate</text>
        <dbReference type="Rhea" id="RHEA:22508"/>
        <dbReference type="Rhea" id="RHEA-COMP:17339"/>
        <dbReference type="Rhea" id="RHEA-COMP:17340"/>
        <dbReference type="ChEBI" id="CHEBI:33019"/>
        <dbReference type="ChEBI" id="CHEBI:61560"/>
        <dbReference type="ChEBI" id="CHEBI:173112"/>
        <dbReference type="EC" id="2.7.7.7"/>
    </reaction>
</comment>
<proteinExistence type="inferred from homology"/>
<feature type="site" description="Substrate discrimination" evidence="16">
    <location>
        <position position="13"/>
    </location>
</feature>
<feature type="domain" description="UmuC" evidence="17">
    <location>
        <begin position="4"/>
        <end position="185"/>
    </location>
</feature>
<dbReference type="Pfam" id="PF00817">
    <property type="entry name" value="IMS"/>
    <property type="match status" value="1"/>
</dbReference>
<evidence type="ECO:0000256" key="9">
    <source>
        <dbReference type="ARBA" id="ARBA00022723"/>
    </source>
</evidence>
<dbReference type="InterPro" id="IPR050116">
    <property type="entry name" value="DNA_polymerase-Y"/>
</dbReference>
<protein>
    <recommendedName>
        <fullName evidence="16">DNA polymerase IV</fullName>
        <shortName evidence="16">Pol IV</shortName>
        <ecNumber evidence="16">2.7.7.7</ecNumber>
    </recommendedName>
</protein>
<keyword evidence="10 16" id="KW-0227">DNA damage</keyword>
<evidence type="ECO:0000259" key="17">
    <source>
        <dbReference type="PROSITE" id="PS50173"/>
    </source>
</evidence>
<evidence type="ECO:0000256" key="15">
    <source>
        <dbReference type="ARBA" id="ARBA00049244"/>
    </source>
</evidence>
<dbReference type="HOGENOM" id="CLU_012348_1_2_0"/>
<dbReference type="Proteomes" id="UP000002019">
    <property type="component" value="Chromosome"/>
</dbReference>
<dbReference type="InterPro" id="IPR022880">
    <property type="entry name" value="DNApol_IV"/>
</dbReference>
<dbReference type="FunFam" id="3.40.1170.60:FF:000001">
    <property type="entry name" value="DNA polymerase IV"/>
    <property type="match status" value="1"/>
</dbReference>
<dbReference type="GO" id="GO:0042276">
    <property type="term" value="P:error-prone translesion synthesis"/>
    <property type="evidence" value="ECO:0007669"/>
    <property type="project" value="TreeGrafter"/>
</dbReference>
<dbReference type="SUPFAM" id="SSF56672">
    <property type="entry name" value="DNA/RNA polymerases"/>
    <property type="match status" value="1"/>
</dbReference>
<dbReference type="eggNOG" id="COG0389">
    <property type="taxonomic scope" value="Bacteria"/>
</dbReference>
<reference evidence="18 19" key="1">
    <citation type="journal article" date="2008" name="J. Bacteriol.">
        <title>'Candidatus Cloacamonas acidaminovorans': genome sequence reconstruction provides a first glimpse of a new bacterial division.</title>
        <authorList>
            <person name="Pelletier E."/>
            <person name="Kreimeyer A."/>
            <person name="Bocs S."/>
            <person name="Rouy Z."/>
            <person name="Gyapay G."/>
            <person name="Chouari R."/>
            <person name="Riviere D."/>
            <person name="Ganesan A."/>
            <person name="Daegelen P."/>
            <person name="Sghir A."/>
            <person name="Cohen G.N."/>
            <person name="Medigue C."/>
            <person name="Weissenbach J."/>
            <person name="Le Paslier D."/>
        </authorList>
    </citation>
    <scope>NUCLEOTIDE SEQUENCE [LARGE SCALE GENOMIC DNA]</scope>
    <source>
        <strain evidence="19">Evry</strain>
    </source>
</reference>
<feature type="binding site" evidence="16">
    <location>
        <position position="103"/>
    </location>
    <ligand>
        <name>Mg(2+)</name>
        <dbReference type="ChEBI" id="CHEBI:18420"/>
    </ligand>
</feature>
<dbReference type="KEGG" id="caci:CLOAM0980"/>
<keyword evidence="4 16" id="KW-0515">Mutator protein</keyword>
<dbReference type="GO" id="GO:0006281">
    <property type="term" value="P:DNA repair"/>
    <property type="evidence" value="ECO:0007669"/>
    <property type="project" value="UniProtKB-UniRule"/>
</dbReference>
<keyword evidence="14 16" id="KW-0234">DNA repair</keyword>
<dbReference type="Pfam" id="PF11799">
    <property type="entry name" value="IMS_C"/>
    <property type="match status" value="1"/>
</dbReference>
<dbReference type="Gene3D" id="1.10.150.20">
    <property type="entry name" value="5' to 3' exonuclease, C-terminal subdomain"/>
    <property type="match status" value="1"/>
</dbReference>
<dbReference type="GO" id="GO:0003684">
    <property type="term" value="F:damaged DNA binding"/>
    <property type="evidence" value="ECO:0007669"/>
    <property type="project" value="InterPro"/>
</dbReference>
<dbReference type="PANTHER" id="PTHR11076:SF33">
    <property type="entry name" value="DNA POLYMERASE KAPPA"/>
    <property type="match status" value="1"/>
</dbReference>
<dbReference type="EC" id="2.7.7.7" evidence="16"/>
<keyword evidence="12 16" id="KW-0239">DNA-directed DNA polymerase</keyword>
<evidence type="ECO:0000256" key="11">
    <source>
        <dbReference type="ARBA" id="ARBA00022842"/>
    </source>
</evidence>
<comment type="subcellular location">
    <subcellularLocation>
        <location evidence="1 16">Cytoplasm</location>
    </subcellularLocation>
</comment>
<dbReference type="InterPro" id="IPR043502">
    <property type="entry name" value="DNA/RNA_pol_sf"/>
</dbReference>
<dbReference type="AlphaFoldDB" id="B0VHN7"/>
<keyword evidence="8 16" id="KW-0235">DNA replication</keyword>
<evidence type="ECO:0000256" key="2">
    <source>
        <dbReference type="ARBA" id="ARBA00010945"/>
    </source>
</evidence>
<dbReference type="RefSeq" id="WP_015424710.1">
    <property type="nucleotide sequence ID" value="NC_020449.1"/>
</dbReference>
<keyword evidence="13 16" id="KW-0238">DNA-binding</keyword>
<dbReference type="InterPro" id="IPR001126">
    <property type="entry name" value="UmuC"/>
</dbReference>
<feature type="binding site" evidence="16">
    <location>
        <position position="8"/>
    </location>
    <ligand>
        <name>Mg(2+)</name>
        <dbReference type="ChEBI" id="CHEBI:18420"/>
    </ligand>
</feature>
<evidence type="ECO:0000256" key="5">
    <source>
        <dbReference type="ARBA" id="ARBA00022490"/>
    </source>
</evidence>
<dbReference type="Gene3D" id="3.40.1170.60">
    <property type="match status" value="1"/>
</dbReference>
<dbReference type="InterPro" id="IPR024728">
    <property type="entry name" value="PolY_HhH_motif"/>
</dbReference>
<keyword evidence="5 16" id="KW-0963">Cytoplasm</keyword>
<dbReference type="InterPro" id="IPR017961">
    <property type="entry name" value="DNA_pol_Y-fam_little_finger"/>
</dbReference>
<dbReference type="Gene3D" id="3.30.1490.100">
    <property type="entry name" value="DNA polymerase, Y-family, little finger domain"/>
    <property type="match status" value="1"/>
</dbReference>
<gene>
    <name evidence="18" type="primary">dinP</name>
    <name evidence="16" type="synonym">dinB</name>
    <name evidence="18" type="ordered locus">CLOAM0980</name>
</gene>
<dbReference type="GO" id="GO:0006261">
    <property type="term" value="P:DNA-templated DNA replication"/>
    <property type="evidence" value="ECO:0007669"/>
    <property type="project" value="UniProtKB-UniRule"/>
</dbReference>
<dbReference type="Gene3D" id="3.30.70.270">
    <property type="match status" value="1"/>
</dbReference>
<accession>B0VHN7</accession>
<evidence type="ECO:0000256" key="7">
    <source>
        <dbReference type="ARBA" id="ARBA00022695"/>
    </source>
</evidence>
<dbReference type="GO" id="GO:0005829">
    <property type="term" value="C:cytosol"/>
    <property type="evidence" value="ECO:0007669"/>
    <property type="project" value="TreeGrafter"/>
</dbReference>
<evidence type="ECO:0000313" key="18">
    <source>
        <dbReference type="EMBL" id="CAO80852.1"/>
    </source>
</evidence>
<sequence length="353" mass="40093">MKKIIHIDMDAFFAAIEIRENPRLKGKCVIVGGPPNSRGVVSTCSYEARKFGVHSGMSSYQAWNLCPEAIFIHPHFNLYKKVSHQIREIFYQWTDLVEPLSLDEAYLDVTENKLGEDDAVKIAKLIKAEILEKTGLTCSAGVSYNKFLAKIGSDLNKPDGLTYIPPEKASEILFALPIEKFYGIGKVTSAKLKKKGINNGADLYKYELKDLIRLLGKAGHFYYYVVRGIDKREVITEFEPKSLSCETTFYEDIDNLDYLLIILQQLAERLSNRLRQKGIRGNNITLKIKYDNFELITRSSNTPSYINKADELFAYGEQLLIANWDSSRKVRLLGLAIGKLDNTNTDEQLFIPL</sequence>
<dbReference type="GO" id="GO:0000287">
    <property type="term" value="F:magnesium ion binding"/>
    <property type="evidence" value="ECO:0007669"/>
    <property type="project" value="UniProtKB-UniRule"/>
</dbReference>
<dbReference type="NCBIfam" id="NF010731">
    <property type="entry name" value="PRK14133.1"/>
    <property type="match status" value="1"/>
</dbReference>
<name>B0VHN7_CLOAI</name>
<keyword evidence="19" id="KW-1185">Reference proteome</keyword>
<dbReference type="EMBL" id="CU466930">
    <property type="protein sequence ID" value="CAO80852.1"/>
    <property type="molecule type" value="Genomic_DNA"/>
</dbReference>
<keyword evidence="6 16" id="KW-0808">Transferase</keyword>
<evidence type="ECO:0000256" key="3">
    <source>
        <dbReference type="ARBA" id="ARBA00011245"/>
    </source>
</evidence>
<dbReference type="FunFam" id="3.30.1490.100:FF:000004">
    <property type="entry name" value="DNA polymerase IV"/>
    <property type="match status" value="1"/>
</dbReference>
<keyword evidence="9 16" id="KW-0479">Metal-binding</keyword>
<evidence type="ECO:0000256" key="10">
    <source>
        <dbReference type="ARBA" id="ARBA00022763"/>
    </source>
</evidence>
<comment type="subunit">
    <text evidence="3 16">Monomer.</text>
</comment>
<feature type="active site" evidence="16">
    <location>
        <position position="104"/>
    </location>
</feature>
<evidence type="ECO:0000256" key="16">
    <source>
        <dbReference type="HAMAP-Rule" id="MF_01113"/>
    </source>
</evidence>
<evidence type="ECO:0000256" key="6">
    <source>
        <dbReference type="ARBA" id="ARBA00022679"/>
    </source>
</evidence>
<dbReference type="CDD" id="cd03586">
    <property type="entry name" value="PolY_Pol_IV_kappa"/>
    <property type="match status" value="1"/>
</dbReference>
<evidence type="ECO:0000256" key="13">
    <source>
        <dbReference type="ARBA" id="ARBA00023125"/>
    </source>
</evidence>
<dbReference type="OrthoDB" id="9808813at2"/>
<dbReference type="GO" id="GO:0009432">
    <property type="term" value="P:SOS response"/>
    <property type="evidence" value="ECO:0007669"/>
    <property type="project" value="TreeGrafter"/>
</dbReference>
<dbReference type="Pfam" id="PF11798">
    <property type="entry name" value="IMS_HHH"/>
    <property type="match status" value="1"/>
</dbReference>
<evidence type="ECO:0000256" key="4">
    <source>
        <dbReference type="ARBA" id="ARBA00022457"/>
    </source>
</evidence>
<dbReference type="InterPro" id="IPR036775">
    <property type="entry name" value="DNA_pol_Y-fam_lit_finger_sf"/>
</dbReference>
<evidence type="ECO:0000256" key="12">
    <source>
        <dbReference type="ARBA" id="ARBA00022932"/>
    </source>
</evidence>
<dbReference type="STRING" id="459349.CLOAM0980"/>
<evidence type="ECO:0000313" key="19">
    <source>
        <dbReference type="Proteomes" id="UP000002019"/>
    </source>
</evidence>
<organism evidence="18 19">
    <name type="scientific">Cloacimonas acidaminovorans (strain Evry)</name>
    <dbReference type="NCBI Taxonomy" id="459349"/>
    <lineage>
        <taxon>Bacteria</taxon>
        <taxon>Pseudomonadati</taxon>
        <taxon>Candidatus Cloacimonadota</taxon>
        <taxon>Candidatus Cloacimonadia</taxon>
        <taxon>Candidatus Cloacimonadales</taxon>
        <taxon>Candidatus Cloacimonadaceae</taxon>
        <taxon>Candidatus Cloacimonas</taxon>
    </lineage>
</organism>
<keyword evidence="11 16" id="KW-0460">Magnesium</keyword>
<dbReference type="PROSITE" id="PS50173">
    <property type="entry name" value="UMUC"/>
    <property type="match status" value="1"/>
</dbReference>
<dbReference type="GO" id="GO:0003887">
    <property type="term" value="F:DNA-directed DNA polymerase activity"/>
    <property type="evidence" value="ECO:0007669"/>
    <property type="project" value="UniProtKB-UniRule"/>
</dbReference>